<dbReference type="RefSeq" id="WP_043416457.1">
    <property type="nucleotide sequence ID" value="NZ_BMNZ01000004.1"/>
</dbReference>
<keyword evidence="3" id="KW-1185">Reference proteome</keyword>
<dbReference type="PRINTS" id="PR00411">
    <property type="entry name" value="PNDRDTASEI"/>
</dbReference>
<dbReference type="Gene3D" id="3.50.50.60">
    <property type="entry name" value="FAD/NAD(P)-binding domain"/>
    <property type="match status" value="2"/>
</dbReference>
<dbReference type="PANTHER" id="PTHR43539:SF78">
    <property type="entry name" value="FLAVIN-CONTAINING MONOOXYGENASE"/>
    <property type="match status" value="1"/>
</dbReference>
<proteinExistence type="predicted"/>
<comment type="caution">
    <text evidence="2">The sequence shown here is derived from an EMBL/GenBank/DDBJ whole genome shotgun (WGS) entry which is preliminary data.</text>
</comment>
<dbReference type="InterPro" id="IPR036188">
    <property type="entry name" value="FAD/NAD-bd_sf"/>
</dbReference>
<evidence type="ECO:0000256" key="1">
    <source>
        <dbReference type="ARBA" id="ARBA00023002"/>
    </source>
</evidence>
<accession>A0ABQ2I2M1</accession>
<organism evidence="2 3">
    <name type="scientific">Terrabacter tumescens</name>
    <dbReference type="NCBI Taxonomy" id="60443"/>
    <lineage>
        <taxon>Bacteria</taxon>
        <taxon>Bacillati</taxon>
        <taxon>Actinomycetota</taxon>
        <taxon>Actinomycetes</taxon>
        <taxon>Micrococcales</taxon>
        <taxon>Intrasporangiaceae</taxon>
        <taxon>Terrabacter</taxon>
    </lineage>
</organism>
<evidence type="ECO:0000313" key="3">
    <source>
        <dbReference type="Proteomes" id="UP000623461"/>
    </source>
</evidence>
<sequence>MAEEIDVVVVGAGQAGLATSHELEQRGVEHVVLEADVPGSAWLRRWDSFTLVGQNHTVRLPGAPYAGGDPQGFMGRTEIAGHLDAWAGRLRAPVRSGCPVRRLQARDGGGFTLETDSGTVVSRVVVLSTGAYQRPHRPPAAASLPAGLPVVDLTGYRNPGSLPDGPVLVVGSGQSACQVAEELVLAGREVVMACGRAPWFPRRAGDRDVFEWLLDSPFFDQRVEDLPTEAARLGANPQLSGAAGGHDLNYRTLAALGVRLGGHLVGADDGVVRLAPDLEASVAAGDDGYRLLRGLVLGVCARQGVEPPDLPDPAPLGRPGVESVPVRELGSVLVAAGFRPDYTSWVQIPGLVDGQGFPVHDDGESVVAPDLHFVGVHYLRRRSSALLFGVGADAAVTATRIANRLGMPA</sequence>
<dbReference type="EMBL" id="BMNZ01000004">
    <property type="protein sequence ID" value="GGM95960.1"/>
    <property type="molecule type" value="Genomic_DNA"/>
</dbReference>
<name>A0ABQ2I2M1_9MICO</name>
<keyword evidence="1" id="KW-0560">Oxidoreductase</keyword>
<protein>
    <submittedName>
        <fullName evidence="2">FAD-dependent oxidoreductase</fullName>
    </submittedName>
</protein>
<dbReference type="SUPFAM" id="SSF51905">
    <property type="entry name" value="FAD/NAD(P)-binding domain"/>
    <property type="match status" value="1"/>
</dbReference>
<dbReference type="InterPro" id="IPR050982">
    <property type="entry name" value="Auxin_biosynth/cation_transpt"/>
</dbReference>
<reference evidence="3" key="1">
    <citation type="journal article" date="2019" name="Int. J. Syst. Evol. Microbiol.">
        <title>The Global Catalogue of Microorganisms (GCM) 10K type strain sequencing project: providing services to taxonomists for standard genome sequencing and annotation.</title>
        <authorList>
            <consortium name="The Broad Institute Genomics Platform"/>
            <consortium name="The Broad Institute Genome Sequencing Center for Infectious Disease"/>
            <person name="Wu L."/>
            <person name="Ma J."/>
        </authorList>
    </citation>
    <scope>NUCLEOTIDE SEQUENCE [LARGE SCALE GENOMIC DNA]</scope>
    <source>
        <strain evidence="3">JCM 1365</strain>
    </source>
</reference>
<gene>
    <name evidence="2" type="ORF">GCM10009721_23070</name>
</gene>
<dbReference type="Proteomes" id="UP000623461">
    <property type="component" value="Unassembled WGS sequence"/>
</dbReference>
<dbReference type="Pfam" id="PF13738">
    <property type="entry name" value="Pyr_redox_3"/>
    <property type="match status" value="1"/>
</dbReference>
<dbReference type="PRINTS" id="PR00368">
    <property type="entry name" value="FADPNR"/>
</dbReference>
<evidence type="ECO:0000313" key="2">
    <source>
        <dbReference type="EMBL" id="GGM95960.1"/>
    </source>
</evidence>
<dbReference type="PANTHER" id="PTHR43539">
    <property type="entry name" value="FLAVIN-BINDING MONOOXYGENASE-LIKE PROTEIN (AFU_ORTHOLOGUE AFUA_4G09220)"/>
    <property type="match status" value="1"/>
</dbReference>